<sequence length="84" mass="9478">SVNGAIISDIDELLFPLDNLTLNDQEHLLSNDQETILSEVEQTDNILLISEVIDLTNISFDNDGQLQVDKLTQNIKSLEIWIII</sequence>
<accession>A0A9N9P4V9</accession>
<protein>
    <submittedName>
        <fullName evidence="1">11643_t:CDS:1</fullName>
    </submittedName>
</protein>
<dbReference type="OrthoDB" id="2442895at2759"/>
<organism evidence="1 2">
    <name type="scientific">Dentiscutata erythropus</name>
    <dbReference type="NCBI Taxonomy" id="1348616"/>
    <lineage>
        <taxon>Eukaryota</taxon>
        <taxon>Fungi</taxon>
        <taxon>Fungi incertae sedis</taxon>
        <taxon>Mucoromycota</taxon>
        <taxon>Glomeromycotina</taxon>
        <taxon>Glomeromycetes</taxon>
        <taxon>Diversisporales</taxon>
        <taxon>Gigasporaceae</taxon>
        <taxon>Dentiscutata</taxon>
    </lineage>
</organism>
<evidence type="ECO:0000313" key="2">
    <source>
        <dbReference type="Proteomes" id="UP000789405"/>
    </source>
</evidence>
<proteinExistence type="predicted"/>
<evidence type="ECO:0000313" key="1">
    <source>
        <dbReference type="EMBL" id="CAG8803829.1"/>
    </source>
</evidence>
<comment type="caution">
    <text evidence="1">The sequence shown here is derived from an EMBL/GenBank/DDBJ whole genome shotgun (WGS) entry which is preliminary data.</text>
</comment>
<keyword evidence="2" id="KW-1185">Reference proteome</keyword>
<dbReference type="Proteomes" id="UP000789405">
    <property type="component" value="Unassembled WGS sequence"/>
</dbReference>
<feature type="non-terminal residue" evidence="1">
    <location>
        <position position="1"/>
    </location>
</feature>
<dbReference type="EMBL" id="CAJVPY010038320">
    <property type="protein sequence ID" value="CAG8803829.1"/>
    <property type="molecule type" value="Genomic_DNA"/>
</dbReference>
<name>A0A9N9P4V9_9GLOM</name>
<gene>
    <name evidence="1" type="ORF">DERYTH_LOCUS23973</name>
</gene>
<dbReference type="AlphaFoldDB" id="A0A9N9P4V9"/>
<reference evidence="1" key="1">
    <citation type="submission" date="2021-06" db="EMBL/GenBank/DDBJ databases">
        <authorList>
            <person name="Kallberg Y."/>
            <person name="Tangrot J."/>
            <person name="Rosling A."/>
        </authorList>
    </citation>
    <scope>NUCLEOTIDE SEQUENCE</scope>
    <source>
        <strain evidence="1">MA453B</strain>
    </source>
</reference>